<name>A0A3P8D9U5_9TREM</name>
<evidence type="ECO:0000313" key="1">
    <source>
        <dbReference type="EMBL" id="VDO93022.1"/>
    </source>
</evidence>
<dbReference type="AlphaFoldDB" id="A0A3P8D9U5"/>
<dbReference type="EMBL" id="UZAL01005399">
    <property type="protein sequence ID" value="VDO93022.1"/>
    <property type="molecule type" value="Genomic_DNA"/>
</dbReference>
<dbReference type="Proteomes" id="UP000269396">
    <property type="component" value="Unassembled WGS sequence"/>
</dbReference>
<organism evidence="1 2">
    <name type="scientific">Schistosoma mattheei</name>
    <dbReference type="NCBI Taxonomy" id="31246"/>
    <lineage>
        <taxon>Eukaryota</taxon>
        <taxon>Metazoa</taxon>
        <taxon>Spiralia</taxon>
        <taxon>Lophotrochozoa</taxon>
        <taxon>Platyhelminthes</taxon>
        <taxon>Trematoda</taxon>
        <taxon>Digenea</taxon>
        <taxon>Strigeidida</taxon>
        <taxon>Schistosomatoidea</taxon>
        <taxon>Schistosomatidae</taxon>
        <taxon>Schistosoma</taxon>
    </lineage>
</organism>
<protein>
    <submittedName>
        <fullName evidence="1">Uncharacterized protein</fullName>
    </submittedName>
</protein>
<proteinExistence type="predicted"/>
<gene>
    <name evidence="1" type="ORF">SMTD_LOCUS3200</name>
</gene>
<keyword evidence="2" id="KW-1185">Reference proteome</keyword>
<sequence>MKELDVKTILIVGFIKKPAEILVNNKPVDFMFDNDLETCQIKNQSFSTLTIIEVLLALNNTSRVQNLILHSVKRVKAPQNANTQCISHSGTFIDDSKTTSDLSNGILENNSELLNDTDSKIM</sequence>
<reference evidence="1 2" key="1">
    <citation type="submission" date="2018-11" db="EMBL/GenBank/DDBJ databases">
        <authorList>
            <consortium name="Pathogen Informatics"/>
        </authorList>
    </citation>
    <scope>NUCLEOTIDE SEQUENCE [LARGE SCALE GENOMIC DNA]</scope>
    <source>
        <strain>Denwood</strain>
        <strain evidence="2">Zambia</strain>
    </source>
</reference>
<accession>A0A3P8D9U5</accession>
<evidence type="ECO:0000313" key="2">
    <source>
        <dbReference type="Proteomes" id="UP000269396"/>
    </source>
</evidence>